<keyword evidence="4" id="KW-1185">Reference proteome</keyword>
<comment type="similarity">
    <text evidence="1">Belongs to the YciI family.</text>
</comment>
<organism evidence="3 4">
    <name type="scientific">Pseudonocardia spirodelae</name>
    <dbReference type="NCBI Taxonomy" id="3133431"/>
    <lineage>
        <taxon>Bacteria</taxon>
        <taxon>Bacillati</taxon>
        <taxon>Actinomycetota</taxon>
        <taxon>Actinomycetes</taxon>
        <taxon>Pseudonocardiales</taxon>
        <taxon>Pseudonocardiaceae</taxon>
        <taxon>Pseudonocardia</taxon>
    </lineage>
</organism>
<comment type="caution">
    <text evidence="3">The sequence shown here is derived from an EMBL/GenBank/DDBJ whole genome shotgun (WGS) entry which is preliminary data.</text>
</comment>
<evidence type="ECO:0000259" key="2">
    <source>
        <dbReference type="Pfam" id="PF03795"/>
    </source>
</evidence>
<dbReference type="Pfam" id="PF03795">
    <property type="entry name" value="YCII"/>
    <property type="match status" value="1"/>
</dbReference>
<name>A0ABU8T6F2_9PSEU</name>
<proteinExistence type="inferred from homology"/>
<evidence type="ECO:0000313" key="4">
    <source>
        <dbReference type="Proteomes" id="UP001364211"/>
    </source>
</evidence>
<evidence type="ECO:0000256" key="1">
    <source>
        <dbReference type="ARBA" id="ARBA00007689"/>
    </source>
</evidence>
<gene>
    <name evidence="3" type="ORF">WJX68_11110</name>
</gene>
<dbReference type="InterPro" id="IPR005545">
    <property type="entry name" value="YCII"/>
</dbReference>
<sequence length="93" mass="9679">MATFAVTYTYAENSGADRDNHRPAHKDFLAGLHESGRLRVSGPVDGGSGALLVIEGGSAQEIAAVLDADPFRTAGLIGARTIHEWSIVFGGLA</sequence>
<dbReference type="Gene3D" id="3.30.70.1060">
    <property type="entry name" value="Dimeric alpha+beta barrel"/>
    <property type="match status" value="1"/>
</dbReference>
<evidence type="ECO:0000313" key="3">
    <source>
        <dbReference type="EMBL" id="MEJ8279480.1"/>
    </source>
</evidence>
<dbReference type="SUPFAM" id="SSF54909">
    <property type="entry name" value="Dimeric alpha+beta barrel"/>
    <property type="match status" value="1"/>
</dbReference>
<protein>
    <submittedName>
        <fullName evidence="3">YciI family protein</fullName>
    </submittedName>
</protein>
<dbReference type="RefSeq" id="WP_340289168.1">
    <property type="nucleotide sequence ID" value="NZ_JBBJUP010000007.1"/>
</dbReference>
<feature type="domain" description="YCII-related" evidence="2">
    <location>
        <begin position="4"/>
        <end position="86"/>
    </location>
</feature>
<accession>A0ABU8T6F2</accession>
<dbReference type="Proteomes" id="UP001364211">
    <property type="component" value="Unassembled WGS sequence"/>
</dbReference>
<reference evidence="3 4" key="1">
    <citation type="submission" date="2024-03" db="EMBL/GenBank/DDBJ databases">
        <title>Draft genome sequence of Pseudonocardia sp. DW16-2.</title>
        <authorList>
            <person name="Duangmal K."/>
        </authorList>
    </citation>
    <scope>NUCLEOTIDE SEQUENCE [LARGE SCALE GENOMIC DNA]</scope>
    <source>
        <strain evidence="3 4">DW16-2</strain>
    </source>
</reference>
<dbReference type="InterPro" id="IPR011008">
    <property type="entry name" value="Dimeric_a/b-barrel"/>
</dbReference>
<dbReference type="EMBL" id="JBBJUP010000007">
    <property type="protein sequence ID" value="MEJ8279480.1"/>
    <property type="molecule type" value="Genomic_DNA"/>
</dbReference>